<feature type="domain" description="SLH" evidence="3">
    <location>
        <begin position="165"/>
        <end position="229"/>
    </location>
</feature>
<dbReference type="Pfam" id="PF00395">
    <property type="entry name" value="SLH"/>
    <property type="match status" value="1"/>
</dbReference>
<evidence type="ECO:0000259" key="3">
    <source>
        <dbReference type="PROSITE" id="PS51272"/>
    </source>
</evidence>
<feature type="compositionally biased region" description="Polar residues" evidence="1">
    <location>
        <begin position="248"/>
        <end position="262"/>
    </location>
</feature>
<accession>A0AAX3M3B4</accession>
<feature type="chain" id="PRO_5043903943" evidence="2">
    <location>
        <begin position="33"/>
        <end position="396"/>
    </location>
</feature>
<dbReference type="KEGG" id="pka:PQ456_02085"/>
<keyword evidence="5" id="KW-1185">Reference proteome</keyword>
<dbReference type="PROSITE" id="PS51272">
    <property type="entry name" value="SLH"/>
    <property type="match status" value="2"/>
</dbReference>
<feature type="domain" description="SLH" evidence="3">
    <location>
        <begin position="33"/>
        <end position="96"/>
    </location>
</feature>
<feature type="signal peptide" evidence="2">
    <location>
        <begin position="1"/>
        <end position="32"/>
    </location>
</feature>
<gene>
    <name evidence="4" type="ORF">PQ456_02085</name>
</gene>
<proteinExistence type="predicted"/>
<dbReference type="EMBL" id="CP117416">
    <property type="protein sequence ID" value="WCT56343.1"/>
    <property type="molecule type" value="Genomic_DNA"/>
</dbReference>
<evidence type="ECO:0000256" key="2">
    <source>
        <dbReference type="SAM" id="SignalP"/>
    </source>
</evidence>
<keyword evidence="2" id="KW-0732">Signal</keyword>
<dbReference type="RefSeq" id="WP_273614638.1">
    <property type="nucleotide sequence ID" value="NZ_CP117416.1"/>
</dbReference>
<reference evidence="4 5" key="1">
    <citation type="submission" date="2023-02" db="EMBL/GenBank/DDBJ databases">
        <title>Genome sequence of Paenibacillus kyungheensis KACC 18744.</title>
        <authorList>
            <person name="Kim S."/>
            <person name="Heo J."/>
            <person name="Kwon S.-W."/>
        </authorList>
    </citation>
    <scope>NUCLEOTIDE SEQUENCE [LARGE SCALE GENOMIC DNA]</scope>
    <source>
        <strain evidence="4 5">KACC 18744</strain>
    </source>
</reference>
<protein>
    <submittedName>
        <fullName evidence="4">S-layer homology domain-containing protein</fullName>
    </submittedName>
</protein>
<feature type="region of interest" description="Disordered" evidence="1">
    <location>
        <begin position="243"/>
        <end position="262"/>
    </location>
</feature>
<dbReference type="Proteomes" id="UP001220509">
    <property type="component" value="Chromosome"/>
</dbReference>
<dbReference type="AlphaFoldDB" id="A0AAX3M3B4"/>
<organism evidence="4 5">
    <name type="scientific">Paenibacillus kyungheensis</name>
    <dbReference type="NCBI Taxonomy" id="1452732"/>
    <lineage>
        <taxon>Bacteria</taxon>
        <taxon>Bacillati</taxon>
        <taxon>Bacillota</taxon>
        <taxon>Bacilli</taxon>
        <taxon>Bacillales</taxon>
        <taxon>Paenibacillaceae</taxon>
        <taxon>Paenibacillus</taxon>
    </lineage>
</organism>
<evidence type="ECO:0000313" key="4">
    <source>
        <dbReference type="EMBL" id="WCT56343.1"/>
    </source>
</evidence>
<evidence type="ECO:0000313" key="5">
    <source>
        <dbReference type="Proteomes" id="UP001220509"/>
    </source>
</evidence>
<sequence>MNNKTNKMNKKIVTSILSASILSISLGSVSFAATTSSFQDLKGVNGQDKIVKLHDQQILNGLSDTAFAPQSSLTQAQAIQFIVKGFKLDAKTGVIALKDNQKLSTVFPSVKDNAWYTDAFRDAYKNGVDIPKSVNPTTKITREQYIDYVMTALQTVGKMPAIDVITPDIKDIDKLDPAMLDSSQLAIALGIVKLDRSKNLYPQKEITRAEAAVILYDALDYLNKSAQDKMKGQQTTIDVLPHEEKGSNPVTQPNNGSMVSESYATPTNGEKLYVRTVKMALDQHAGQDVKYFVEIDLFSNGTPLDTNSKEVQAEVKRLQALNYDIDFAKAWTYEGNLQKVDYTYVGAYLTADQLQQFKANTNYGYAFQFASNGDGSPVQGKVGSISGVSDNSNIAD</sequence>
<dbReference type="InterPro" id="IPR001119">
    <property type="entry name" value="SLH_dom"/>
</dbReference>
<name>A0AAX3M3B4_9BACL</name>
<evidence type="ECO:0000256" key="1">
    <source>
        <dbReference type="SAM" id="MobiDB-lite"/>
    </source>
</evidence>